<reference evidence="1 2" key="1">
    <citation type="submission" date="2019-02" db="EMBL/GenBank/DDBJ databases">
        <title>Deep-cultivation of Planctomycetes and their phenomic and genomic characterization uncovers novel biology.</title>
        <authorList>
            <person name="Wiegand S."/>
            <person name="Jogler M."/>
            <person name="Boedeker C."/>
            <person name="Pinto D."/>
            <person name="Vollmers J."/>
            <person name="Rivas-Marin E."/>
            <person name="Kohn T."/>
            <person name="Peeters S.H."/>
            <person name="Heuer A."/>
            <person name="Rast P."/>
            <person name="Oberbeckmann S."/>
            <person name="Bunk B."/>
            <person name="Jeske O."/>
            <person name="Meyerdierks A."/>
            <person name="Storesund J.E."/>
            <person name="Kallscheuer N."/>
            <person name="Luecker S."/>
            <person name="Lage O.M."/>
            <person name="Pohl T."/>
            <person name="Merkel B.J."/>
            <person name="Hornburger P."/>
            <person name="Mueller R.-W."/>
            <person name="Bruemmer F."/>
            <person name="Labrenz M."/>
            <person name="Spormann A.M."/>
            <person name="Op den Camp H."/>
            <person name="Overmann J."/>
            <person name="Amann R."/>
            <person name="Jetten M.S.M."/>
            <person name="Mascher T."/>
            <person name="Medema M.H."/>
            <person name="Devos D.P."/>
            <person name="Kaster A.-K."/>
            <person name="Ovreas L."/>
            <person name="Rohde M."/>
            <person name="Galperin M.Y."/>
            <person name="Jogler C."/>
        </authorList>
    </citation>
    <scope>NUCLEOTIDE SEQUENCE [LARGE SCALE GENOMIC DNA]</scope>
    <source>
        <strain evidence="1 2">FF011L</strain>
    </source>
</reference>
<keyword evidence="2" id="KW-1185">Reference proteome</keyword>
<gene>
    <name evidence="1" type="ORF">FF011L_36090</name>
</gene>
<evidence type="ECO:0000313" key="1">
    <source>
        <dbReference type="EMBL" id="QDS94827.1"/>
    </source>
</evidence>
<accession>A0A517MJ62</accession>
<dbReference type="Proteomes" id="UP000320672">
    <property type="component" value="Chromosome"/>
</dbReference>
<evidence type="ECO:0000313" key="2">
    <source>
        <dbReference type="Proteomes" id="UP000320672"/>
    </source>
</evidence>
<dbReference type="AlphaFoldDB" id="A0A517MJ62"/>
<organism evidence="1 2">
    <name type="scientific">Roseimaritima multifibrata</name>
    <dbReference type="NCBI Taxonomy" id="1930274"/>
    <lineage>
        <taxon>Bacteria</taxon>
        <taxon>Pseudomonadati</taxon>
        <taxon>Planctomycetota</taxon>
        <taxon>Planctomycetia</taxon>
        <taxon>Pirellulales</taxon>
        <taxon>Pirellulaceae</taxon>
        <taxon>Roseimaritima</taxon>
    </lineage>
</organism>
<sequence>MNKLKTIKYLVPAILIATATLLDTSESQAGLLITISDAEVAPGESGYVDVLVSSNADALNPDSFDSFLLFFSVNVVDHPVAPINFLESIGTAPQLSATSPDYIFLGHSGLFFETISDSPGPPVANDFIDVIDATDDFSVSSISSGDSPFLLARLNFVSDPMATVGNFYEVSLDDAFFDGGNLPDFAVNSDARIYMVAAAVPEPSSLLIFTIAALAWTGHTRMRRSVKDKPRCVDNH</sequence>
<protein>
    <recommendedName>
        <fullName evidence="3">PEP-CTERM protein-sorting domain-containing protein</fullName>
    </recommendedName>
</protein>
<evidence type="ECO:0008006" key="3">
    <source>
        <dbReference type="Google" id="ProtNLM"/>
    </source>
</evidence>
<name>A0A517MJ62_9BACT</name>
<dbReference type="KEGG" id="rml:FF011L_36090"/>
<proteinExistence type="predicted"/>
<dbReference type="EMBL" id="CP036262">
    <property type="protein sequence ID" value="QDS94827.1"/>
    <property type="molecule type" value="Genomic_DNA"/>
</dbReference>